<dbReference type="Proteomes" id="UP000053647">
    <property type="component" value="Unassembled WGS sequence"/>
</dbReference>
<dbReference type="EMBL" id="KN820108">
    <property type="protein sequence ID" value="KIJ06895.1"/>
    <property type="molecule type" value="Genomic_DNA"/>
</dbReference>
<dbReference type="OrthoDB" id="2804507at2759"/>
<reference evidence="2 3" key="1">
    <citation type="submission" date="2014-06" db="EMBL/GenBank/DDBJ databases">
        <authorList>
            <consortium name="DOE Joint Genome Institute"/>
            <person name="Kuo A."/>
            <person name="Kohler A."/>
            <person name="Nagy L.G."/>
            <person name="Floudas D."/>
            <person name="Copeland A."/>
            <person name="Barry K.W."/>
            <person name="Cichocki N."/>
            <person name="Veneault-Fourrey C."/>
            <person name="LaButti K."/>
            <person name="Lindquist E.A."/>
            <person name="Lipzen A."/>
            <person name="Lundell T."/>
            <person name="Morin E."/>
            <person name="Murat C."/>
            <person name="Sun H."/>
            <person name="Tunlid A."/>
            <person name="Henrissat B."/>
            <person name="Grigoriev I.V."/>
            <person name="Hibbett D.S."/>
            <person name="Martin F."/>
            <person name="Nordberg H.P."/>
            <person name="Cantor M.N."/>
            <person name="Hua S.X."/>
        </authorList>
    </citation>
    <scope>NUCLEOTIDE SEQUENCE [LARGE SCALE GENOMIC DNA]</scope>
    <source>
        <strain evidence="2 3">ATCC 200175</strain>
    </source>
</reference>
<evidence type="ECO:0000313" key="2">
    <source>
        <dbReference type="EMBL" id="KIJ06895.1"/>
    </source>
</evidence>
<evidence type="ECO:0000313" key="3">
    <source>
        <dbReference type="Proteomes" id="UP000053647"/>
    </source>
</evidence>
<accession>A0A0C9SVY8</accession>
<reference evidence="3" key="2">
    <citation type="submission" date="2015-01" db="EMBL/GenBank/DDBJ databases">
        <title>Evolutionary Origins and Diversification of the Mycorrhizal Mutualists.</title>
        <authorList>
            <consortium name="DOE Joint Genome Institute"/>
            <consortium name="Mycorrhizal Genomics Consortium"/>
            <person name="Kohler A."/>
            <person name="Kuo A."/>
            <person name="Nagy L.G."/>
            <person name="Floudas D."/>
            <person name="Copeland A."/>
            <person name="Barry K.W."/>
            <person name="Cichocki N."/>
            <person name="Veneault-Fourrey C."/>
            <person name="LaButti K."/>
            <person name="Lindquist E.A."/>
            <person name="Lipzen A."/>
            <person name="Lundell T."/>
            <person name="Morin E."/>
            <person name="Murat C."/>
            <person name="Riley R."/>
            <person name="Ohm R."/>
            <person name="Sun H."/>
            <person name="Tunlid A."/>
            <person name="Henrissat B."/>
            <person name="Grigoriev I.V."/>
            <person name="Hibbett D.S."/>
            <person name="Martin F."/>
        </authorList>
    </citation>
    <scope>NUCLEOTIDE SEQUENCE [LARGE SCALE GENOMIC DNA]</scope>
    <source>
        <strain evidence="3">ATCC 200175</strain>
    </source>
</reference>
<name>A0A0C9SVY8_PAXIN</name>
<organism evidence="2 3">
    <name type="scientific">Paxillus involutus ATCC 200175</name>
    <dbReference type="NCBI Taxonomy" id="664439"/>
    <lineage>
        <taxon>Eukaryota</taxon>
        <taxon>Fungi</taxon>
        <taxon>Dikarya</taxon>
        <taxon>Basidiomycota</taxon>
        <taxon>Agaricomycotina</taxon>
        <taxon>Agaricomycetes</taxon>
        <taxon>Agaricomycetidae</taxon>
        <taxon>Boletales</taxon>
        <taxon>Paxilineae</taxon>
        <taxon>Paxillaceae</taxon>
        <taxon>Paxillus</taxon>
    </lineage>
</organism>
<sequence length="180" mass="20962">MVLQSVEPVQREEHPEYYLKDGTVYILIPELARQTLYRLYPGLLALQSSVFKTLFSLPRSETDKNAEGMCAENPIVLYGVVRHEFDHLLDYLFGGQESREEFLVSVLKLSMFFEITRGFEYAVTELTRLTPFDAALQIQLGRQYRVDHWVEPAFQTLMSKPLLRLTSFDAARMGLQYFYC</sequence>
<proteinExistence type="predicted"/>
<dbReference type="InterPro" id="IPR000210">
    <property type="entry name" value="BTB/POZ_dom"/>
</dbReference>
<protein>
    <recommendedName>
        <fullName evidence="1">BTB domain-containing protein</fullName>
    </recommendedName>
</protein>
<dbReference type="InterPro" id="IPR011333">
    <property type="entry name" value="SKP1/BTB/POZ_sf"/>
</dbReference>
<keyword evidence="3" id="KW-1185">Reference proteome</keyword>
<dbReference type="CDD" id="cd18186">
    <property type="entry name" value="BTB_POZ_ZBTB_KLHL-like"/>
    <property type="match status" value="1"/>
</dbReference>
<dbReference type="Gene3D" id="3.30.710.10">
    <property type="entry name" value="Potassium Channel Kv1.1, Chain A"/>
    <property type="match status" value="1"/>
</dbReference>
<gene>
    <name evidence="2" type="ORF">PAXINDRAFT_19900</name>
</gene>
<dbReference type="HOGENOM" id="CLU_1496701_0_0_1"/>
<dbReference type="PROSITE" id="PS50097">
    <property type="entry name" value="BTB"/>
    <property type="match status" value="1"/>
</dbReference>
<evidence type="ECO:0000259" key="1">
    <source>
        <dbReference type="PROSITE" id="PS50097"/>
    </source>
</evidence>
<dbReference type="AlphaFoldDB" id="A0A0C9SVY8"/>
<feature type="domain" description="BTB" evidence="1">
    <location>
        <begin position="22"/>
        <end position="101"/>
    </location>
</feature>